<dbReference type="Proteomes" id="UP001160148">
    <property type="component" value="Unassembled WGS sequence"/>
</dbReference>
<name>A0AAV0VQB9_9HEMI</name>
<evidence type="ECO:0000313" key="2">
    <source>
        <dbReference type="Proteomes" id="UP001160148"/>
    </source>
</evidence>
<dbReference type="EMBL" id="CARXXK010000001">
    <property type="protein sequence ID" value="CAI6345770.1"/>
    <property type="molecule type" value="Genomic_DNA"/>
</dbReference>
<protein>
    <submittedName>
        <fullName evidence="1">Uncharacterized protein</fullName>
    </submittedName>
</protein>
<proteinExistence type="predicted"/>
<evidence type="ECO:0000313" key="1">
    <source>
        <dbReference type="EMBL" id="CAI6345770.1"/>
    </source>
</evidence>
<accession>A0AAV0VQB9</accession>
<gene>
    <name evidence="1" type="ORF">MEUPH1_LOCUS2740</name>
</gene>
<keyword evidence="2" id="KW-1185">Reference proteome</keyword>
<organism evidence="1 2">
    <name type="scientific">Macrosiphum euphorbiae</name>
    <name type="common">potato aphid</name>
    <dbReference type="NCBI Taxonomy" id="13131"/>
    <lineage>
        <taxon>Eukaryota</taxon>
        <taxon>Metazoa</taxon>
        <taxon>Ecdysozoa</taxon>
        <taxon>Arthropoda</taxon>
        <taxon>Hexapoda</taxon>
        <taxon>Insecta</taxon>
        <taxon>Pterygota</taxon>
        <taxon>Neoptera</taxon>
        <taxon>Paraneoptera</taxon>
        <taxon>Hemiptera</taxon>
        <taxon>Sternorrhyncha</taxon>
        <taxon>Aphidomorpha</taxon>
        <taxon>Aphidoidea</taxon>
        <taxon>Aphididae</taxon>
        <taxon>Macrosiphini</taxon>
        <taxon>Macrosiphum</taxon>
    </lineage>
</organism>
<comment type="caution">
    <text evidence="1">The sequence shown here is derived from an EMBL/GenBank/DDBJ whole genome shotgun (WGS) entry which is preliminary data.</text>
</comment>
<reference evidence="1 2" key="1">
    <citation type="submission" date="2023-01" db="EMBL/GenBank/DDBJ databases">
        <authorList>
            <person name="Whitehead M."/>
        </authorList>
    </citation>
    <scope>NUCLEOTIDE SEQUENCE [LARGE SCALE GENOMIC DNA]</scope>
</reference>
<dbReference type="AlphaFoldDB" id="A0AAV0VQB9"/>
<sequence>MYFTSFKTFRPSTILPRTNPKDLKQHQPTTIRDLTVVETSYQTLSQPRRPRATTIRKATIAETSYQEFRHYHRRSTDSLRRIRDIKLFHNVDRKTVEHAVTQPRGHSDITPSALTSSTSAELILADG</sequence>